<dbReference type="eggNOG" id="COG2333">
    <property type="taxonomic scope" value="Bacteria"/>
</dbReference>
<comment type="caution">
    <text evidence="3">The sequence shown here is derived from an EMBL/GenBank/DDBJ whole genome shotgun (WGS) entry which is preliminary data.</text>
</comment>
<name>A0A062U379_9PROT</name>
<gene>
    <name evidence="3" type="ORF">HY3_09260</name>
</gene>
<evidence type="ECO:0000313" key="4">
    <source>
        <dbReference type="Proteomes" id="UP000249123"/>
    </source>
</evidence>
<evidence type="ECO:0000259" key="2">
    <source>
        <dbReference type="Pfam" id="PF00753"/>
    </source>
</evidence>
<accession>A0A062U379</accession>
<dbReference type="SUPFAM" id="SSF56281">
    <property type="entry name" value="Metallo-hydrolase/oxidoreductase"/>
    <property type="match status" value="1"/>
</dbReference>
<dbReference type="AlphaFoldDB" id="A0A062U379"/>
<dbReference type="Proteomes" id="UP000249123">
    <property type="component" value="Unassembled WGS sequence"/>
</dbReference>
<dbReference type="InterPro" id="IPR001279">
    <property type="entry name" value="Metallo-B-lactamas"/>
</dbReference>
<dbReference type="RefSeq" id="WP_034824727.1">
    <property type="nucleotide sequence ID" value="NZ_AWFA01000007.1"/>
</dbReference>
<protein>
    <recommendedName>
        <fullName evidence="2">Metallo-beta-lactamase domain-containing protein</fullName>
    </recommendedName>
</protein>
<proteinExistence type="predicted"/>
<feature type="domain" description="Metallo-beta-lactamase" evidence="2">
    <location>
        <begin position="32"/>
        <end position="82"/>
    </location>
</feature>
<feature type="region of interest" description="Disordered" evidence="1">
    <location>
        <begin position="148"/>
        <end position="174"/>
    </location>
</feature>
<dbReference type="OrthoDB" id="9815072at2"/>
<evidence type="ECO:0000256" key="1">
    <source>
        <dbReference type="SAM" id="MobiDB-lite"/>
    </source>
</evidence>
<evidence type="ECO:0000313" key="3">
    <source>
        <dbReference type="EMBL" id="RAN35022.1"/>
    </source>
</evidence>
<dbReference type="Gene3D" id="3.60.15.10">
    <property type="entry name" value="Ribonuclease Z/Hydroxyacylglutathione hydrolase-like"/>
    <property type="match status" value="2"/>
</dbReference>
<sequence>MMENYRHQHAVGQGFFHTAELRENGLPRLRYVYDCGAMKKYAAARDDQIDSYIKSVVADAMIDILFLSHIHYDHVSGVERLLASGTGLTVDTIVLPLLNEADRLIAYARAIGEEPGVADDEFYRSLVADPAAALSAFGPRQILFVSRGDPGGGAPGSGGTDYPGGPDQERSEIYGRKGERSFEWKLVGSGKFKRIDSIQQADDGATPSVQVAVIDDTLAFSMMSVSAAHAGGTSAVAEWLLAPFVDPIIEANRRKFIKALAKAMSMKVPDLEVWLKQVSNLQDLIVNGLHYLVKAYGAIAQDFNITSLCLYSGPGSVTPVPPQTHYAGFGAWCMMDSDAKRIAWLATGDAALKPDKRSAAFAKHYGQLLKEVATFALPHHGSDYNLNSELIKSIGASFFVAAADKYSNWKHPGPKTVQAVAGLGRFVSNVTSASASEVVETVTIS</sequence>
<organism evidence="3 4">
    <name type="scientific">Hyphomonas pacifica</name>
    <dbReference type="NCBI Taxonomy" id="1280941"/>
    <lineage>
        <taxon>Bacteria</taxon>
        <taxon>Pseudomonadati</taxon>
        <taxon>Pseudomonadota</taxon>
        <taxon>Alphaproteobacteria</taxon>
        <taxon>Hyphomonadales</taxon>
        <taxon>Hyphomonadaceae</taxon>
        <taxon>Hyphomonas</taxon>
    </lineage>
</organism>
<dbReference type="EMBL" id="AWFB01000007">
    <property type="protein sequence ID" value="RAN35022.1"/>
    <property type="molecule type" value="Genomic_DNA"/>
</dbReference>
<dbReference type="Pfam" id="PF00753">
    <property type="entry name" value="Lactamase_B"/>
    <property type="match status" value="1"/>
</dbReference>
<reference evidence="3 4" key="1">
    <citation type="submission" date="2013-04" db="EMBL/GenBank/DDBJ databases">
        <title>Hyphomonas sp. T24B3 Genome Sequencing.</title>
        <authorList>
            <person name="Lai Q."/>
            <person name="Shao Z."/>
        </authorList>
    </citation>
    <scope>NUCLEOTIDE SEQUENCE [LARGE SCALE GENOMIC DNA]</scope>
    <source>
        <strain evidence="3 4">T24B3</strain>
    </source>
</reference>
<keyword evidence="4" id="KW-1185">Reference proteome</keyword>
<dbReference type="InterPro" id="IPR036866">
    <property type="entry name" value="RibonucZ/Hydroxyglut_hydro"/>
</dbReference>
<dbReference type="eggNOG" id="COG0491">
    <property type="taxonomic scope" value="Bacteria"/>
</dbReference>
<feature type="compositionally biased region" description="Gly residues" evidence="1">
    <location>
        <begin position="149"/>
        <end position="162"/>
    </location>
</feature>